<dbReference type="RefSeq" id="WP_411159832.1">
    <property type="nucleotide sequence ID" value="NZ_JBJOSA010000010.1"/>
</dbReference>
<sequence>MQHYDFTERELFVNKLREEGKTFRAIGETLGVTGNRANQIHKIYKKKERYQSVARDYRNGVSKETIAEKLGYSMSLVESLIRRGRNKAPKQ</sequence>
<gene>
    <name evidence="1" type="ORF">ACKA06_12850</name>
</gene>
<accession>A0ABW8VTS8</accession>
<organism evidence="1 2">
    <name type="scientific">Rossellomorea oryzaecorticis</name>
    <dbReference type="NCBI Taxonomy" id="1396505"/>
    <lineage>
        <taxon>Bacteria</taxon>
        <taxon>Bacillati</taxon>
        <taxon>Bacillota</taxon>
        <taxon>Bacilli</taxon>
        <taxon>Bacillales</taxon>
        <taxon>Bacillaceae</taxon>
        <taxon>Rossellomorea</taxon>
    </lineage>
</organism>
<proteinExistence type="predicted"/>
<comment type="caution">
    <text evidence="1">The sequence shown here is derived from an EMBL/GenBank/DDBJ whole genome shotgun (WGS) entry which is preliminary data.</text>
</comment>
<evidence type="ECO:0000313" key="2">
    <source>
        <dbReference type="Proteomes" id="UP001628668"/>
    </source>
</evidence>
<evidence type="ECO:0000313" key="1">
    <source>
        <dbReference type="EMBL" id="MFL8937675.1"/>
    </source>
</evidence>
<name>A0ABW8VTS8_9BACI</name>
<protein>
    <recommendedName>
        <fullName evidence="3">Transposase IS30-like HTH domain-containing protein</fullName>
    </recommendedName>
</protein>
<dbReference type="SUPFAM" id="SSF88659">
    <property type="entry name" value="Sigma3 and sigma4 domains of RNA polymerase sigma factors"/>
    <property type="match status" value="1"/>
</dbReference>
<evidence type="ECO:0008006" key="3">
    <source>
        <dbReference type="Google" id="ProtNLM"/>
    </source>
</evidence>
<reference evidence="1 2" key="1">
    <citation type="submission" date="2024-12" db="EMBL/GenBank/DDBJ databases">
        <authorList>
            <person name="Li X."/>
            <person name="Zhang D."/>
        </authorList>
    </citation>
    <scope>NUCLEOTIDE SEQUENCE [LARGE SCALE GENOMIC DNA]</scope>
    <source>
        <strain evidence="1 2">JCM19602</strain>
    </source>
</reference>
<dbReference type="EMBL" id="JBJOSA010000010">
    <property type="protein sequence ID" value="MFL8937675.1"/>
    <property type="molecule type" value="Genomic_DNA"/>
</dbReference>
<dbReference type="InterPro" id="IPR013324">
    <property type="entry name" value="RNA_pol_sigma_r3/r4-like"/>
</dbReference>
<dbReference type="Proteomes" id="UP001628668">
    <property type="component" value="Unassembled WGS sequence"/>
</dbReference>
<keyword evidence="2" id="KW-1185">Reference proteome</keyword>